<reference evidence="3 4" key="1">
    <citation type="submission" date="2019-05" db="EMBL/GenBank/DDBJ databases">
        <title>Thiomicrorhabdus sediminis sp. nov, a novel sulfur-oxidizing bacterium isolated from coastal sediment.</title>
        <authorList>
            <person name="Liu X."/>
        </authorList>
    </citation>
    <scope>NUCLEOTIDE SEQUENCE [LARGE SCALE GENOMIC DNA]</scope>
    <source>
        <strain evidence="3 4">G1</strain>
    </source>
</reference>
<sequence length="377" mass="41753">MASICIVVAVPSTINAFLINHILYLSKNFDVTIVGNSIEEQLVGIPDNVKLQSIAIQRDIAILSDLKALFALFKFLRKKRFDLVLSVTPKAGLLGSLASCFCRVPIRLHWFTGQVWVTQKGFKRTLLKTLDKLIAACTTHQLVDSQSQLNFLESECVVKPGKAITLGDGSISGVNISRFVFNTEQRKALREKLSIGPKDKVILFLGRLNRDKGVYDLISAFKSLDKLVNIHLVLVGPDEGNIESSVDFSRNKNLKVHFVGHTSTPESWLSVADVFCLPSYREGFGSSVIEAASVGLPSVVSRIYGLTDAVEENVTGLMHEAGDVDDLRTKLEVLLLNDDLRIELGRNALLRVQNNFSQDRISGLFLDYVNSLFLAYK</sequence>
<keyword evidence="3" id="KW-0808">Transferase</keyword>
<dbReference type="InterPro" id="IPR028098">
    <property type="entry name" value="Glyco_trans_4-like_N"/>
</dbReference>
<evidence type="ECO:0000259" key="2">
    <source>
        <dbReference type="Pfam" id="PF13579"/>
    </source>
</evidence>
<feature type="domain" description="Glycosyl transferase family 1" evidence="1">
    <location>
        <begin position="186"/>
        <end position="348"/>
    </location>
</feature>
<dbReference type="Pfam" id="PF13579">
    <property type="entry name" value="Glyco_trans_4_4"/>
    <property type="match status" value="1"/>
</dbReference>
<name>A0A4P9K3W7_9GAMM</name>
<keyword evidence="4" id="KW-1185">Reference proteome</keyword>
<protein>
    <submittedName>
        <fullName evidence="3">Glycosyltransferase family 4 protein</fullName>
    </submittedName>
</protein>
<evidence type="ECO:0000313" key="3">
    <source>
        <dbReference type="EMBL" id="QCU89568.1"/>
    </source>
</evidence>
<evidence type="ECO:0000313" key="4">
    <source>
        <dbReference type="Proteomes" id="UP000304864"/>
    </source>
</evidence>
<dbReference type="Gene3D" id="3.40.50.2000">
    <property type="entry name" value="Glycogen Phosphorylase B"/>
    <property type="match status" value="2"/>
</dbReference>
<accession>A0A4P9K3W7</accession>
<dbReference type="GO" id="GO:0016757">
    <property type="term" value="F:glycosyltransferase activity"/>
    <property type="evidence" value="ECO:0007669"/>
    <property type="project" value="InterPro"/>
</dbReference>
<dbReference type="KEGG" id="thig:FE785_02410"/>
<gene>
    <name evidence="3" type="ORF">FE785_02410</name>
</gene>
<dbReference type="GO" id="GO:1901135">
    <property type="term" value="P:carbohydrate derivative metabolic process"/>
    <property type="evidence" value="ECO:0007669"/>
    <property type="project" value="UniProtKB-ARBA"/>
</dbReference>
<dbReference type="InterPro" id="IPR001296">
    <property type="entry name" value="Glyco_trans_1"/>
</dbReference>
<dbReference type="PANTHER" id="PTHR12526:SF630">
    <property type="entry name" value="GLYCOSYLTRANSFERASE"/>
    <property type="match status" value="1"/>
</dbReference>
<dbReference type="SUPFAM" id="SSF53756">
    <property type="entry name" value="UDP-Glycosyltransferase/glycogen phosphorylase"/>
    <property type="match status" value="1"/>
</dbReference>
<dbReference type="PANTHER" id="PTHR12526">
    <property type="entry name" value="GLYCOSYLTRANSFERASE"/>
    <property type="match status" value="1"/>
</dbReference>
<organism evidence="3 4">
    <name type="scientific">Thiomicrorhabdus sediminis</name>
    <dbReference type="NCBI Taxonomy" id="2580412"/>
    <lineage>
        <taxon>Bacteria</taxon>
        <taxon>Pseudomonadati</taxon>
        <taxon>Pseudomonadota</taxon>
        <taxon>Gammaproteobacteria</taxon>
        <taxon>Thiotrichales</taxon>
        <taxon>Piscirickettsiaceae</taxon>
        <taxon>Thiomicrorhabdus</taxon>
    </lineage>
</organism>
<dbReference type="OrthoDB" id="4611853at2"/>
<evidence type="ECO:0000259" key="1">
    <source>
        <dbReference type="Pfam" id="PF00534"/>
    </source>
</evidence>
<dbReference type="EMBL" id="CP040602">
    <property type="protein sequence ID" value="QCU89568.1"/>
    <property type="molecule type" value="Genomic_DNA"/>
</dbReference>
<dbReference type="CDD" id="cd03808">
    <property type="entry name" value="GT4_CapM-like"/>
    <property type="match status" value="1"/>
</dbReference>
<proteinExistence type="predicted"/>
<dbReference type="Proteomes" id="UP000304864">
    <property type="component" value="Chromosome"/>
</dbReference>
<dbReference type="Pfam" id="PF00534">
    <property type="entry name" value="Glycos_transf_1"/>
    <property type="match status" value="1"/>
</dbReference>
<feature type="domain" description="Glycosyltransferase subfamily 4-like N-terminal" evidence="2">
    <location>
        <begin position="47"/>
        <end position="149"/>
    </location>
</feature>
<dbReference type="RefSeq" id="WP_138564054.1">
    <property type="nucleotide sequence ID" value="NZ_CP040602.1"/>
</dbReference>
<dbReference type="AlphaFoldDB" id="A0A4P9K3W7"/>